<dbReference type="Gene3D" id="3.90.550.10">
    <property type="entry name" value="Spore Coat Polysaccharide Biosynthesis Protein SpsA, Chain A"/>
    <property type="match status" value="1"/>
</dbReference>
<feature type="domain" description="MobA-like NTP transferase" evidence="3">
    <location>
        <begin position="18"/>
        <end position="147"/>
    </location>
</feature>
<keyword evidence="5" id="KW-1185">Reference proteome</keyword>
<organism evidence="4 5">
    <name type="scientific">Aciditerrimonas ferrireducens</name>
    <dbReference type="NCBI Taxonomy" id="667306"/>
    <lineage>
        <taxon>Bacteria</taxon>
        <taxon>Bacillati</taxon>
        <taxon>Actinomycetota</taxon>
        <taxon>Acidimicrobiia</taxon>
        <taxon>Acidimicrobiales</taxon>
        <taxon>Acidimicrobiaceae</taxon>
        <taxon>Aciditerrimonas</taxon>
    </lineage>
</organism>
<gene>
    <name evidence="4" type="ORF">ACFFRE_03100</name>
</gene>
<dbReference type="Proteomes" id="UP001589788">
    <property type="component" value="Unassembled WGS sequence"/>
</dbReference>
<sequence>MSSAGGSSASRGDRPVLVLLAAGLATRYGGVKPLAPLGLHGEAVVDLTVGDARAAGIDEVVAVLGPRTGPAIAYHLARTWPADLTVHQVLQPVPLGTAHALLCARPVLGERPFVVVNGDDVYGPDALALVVDHLRRGPAEHALVAYDLARSLVGDGPVTRGTVQVADDGLLAWIDERRQVRRRPDGRFEAADGREPAELDPSTPVSVNLFGCTPAIWPAVAEAVAEVHPQVRPDGSLPADAEPPSPTEVLLPEVLCALVAGKLPGEVQAVRVLRTEARCVGVTHQADLPLAKAAIAELVATGQRPEWPWASPQEA</sequence>
<keyword evidence="2" id="KW-0548">Nucleotidyltransferase</keyword>
<dbReference type="EMBL" id="JBHLYQ010000018">
    <property type="protein sequence ID" value="MFC0081148.1"/>
    <property type="molecule type" value="Genomic_DNA"/>
</dbReference>
<evidence type="ECO:0000256" key="2">
    <source>
        <dbReference type="ARBA" id="ARBA00022695"/>
    </source>
</evidence>
<evidence type="ECO:0000313" key="5">
    <source>
        <dbReference type="Proteomes" id="UP001589788"/>
    </source>
</evidence>
<reference evidence="4 5" key="1">
    <citation type="submission" date="2024-09" db="EMBL/GenBank/DDBJ databases">
        <authorList>
            <person name="Sun Q."/>
            <person name="Mori K."/>
        </authorList>
    </citation>
    <scope>NUCLEOTIDE SEQUENCE [LARGE SCALE GENOMIC DNA]</scope>
    <source>
        <strain evidence="4 5">JCM 15389</strain>
    </source>
</reference>
<name>A0ABV6C1G8_9ACTN</name>
<dbReference type="InterPro" id="IPR050065">
    <property type="entry name" value="GlmU-like"/>
</dbReference>
<dbReference type="InterPro" id="IPR029044">
    <property type="entry name" value="Nucleotide-diphossugar_trans"/>
</dbReference>
<accession>A0ABV6C1G8</accession>
<dbReference type="SUPFAM" id="SSF53448">
    <property type="entry name" value="Nucleotide-diphospho-sugar transferases"/>
    <property type="match status" value="1"/>
</dbReference>
<dbReference type="InterPro" id="IPR025877">
    <property type="entry name" value="MobA-like_NTP_Trfase"/>
</dbReference>
<evidence type="ECO:0000256" key="1">
    <source>
        <dbReference type="ARBA" id="ARBA00022679"/>
    </source>
</evidence>
<dbReference type="RefSeq" id="WP_377788120.1">
    <property type="nucleotide sequence ID" value="NZ_JBHLYQ010000018.1"/>
</dbReference>
<comment type="caution">
    <text evidence="4">The sequence shown here is derived from an EMBL/GenBank/DDBJ whole genome shotgun (WGS) entry which is preliminary data.</text>
</comment>
<keyword evidence="1" id="KW-0808">Transferase</keyword>
<protein>
    <submittedName>
        <fullName evidence="4">NDP-sugar synthase</fullName>
    </submittedName>
</protein>
<dbReference type="PANTHER" id="PTHR43584">
    <property type="entry name" value="NUCLEOTIDYL TRANSFERASE"/>
    <property type="match status" value="1"/>
</dbReference>
<proteinExistence type="predicted"/>
<evidence type="ECO:0000313" key="4">
    <source>
        <dbReference type="EMBL" id="MFC0081148.1"/>
    </source>
</evidence>
<evidence type="ECO:0000259" key="3">
    <source>
        <dbReference type="Pfam" id="PF12804"/>
    </source>
</evidence>
<dbReference type="Pfam" id="PF12804">
    <property type="entry name" value="NTP_transf_3"/>
    <property type="match status" value="1"/>
</dbReference>
<dbReference type="PANTHER" id="PTHR43584:SF8">
    <property type="entry name" value="N-ACETYLMURAMATE ALPHA-1-PHOSPHATE URIDYLYLTRANSFERASE"/>
    <property type="match status" value="1"/>
</dbReference>